<organism evidence="1 2">
    <name type="scientific">Pelagirhabdus alkalitolerans</name>
    <dbReference type="NCBI Taxonomy" id="1612202"/>
    <lineage>
        <taxon>Bacteria</taxon>
        <taxon>Bacillati</taxon>
        <taxon>Bacillota</taxon>
        <taxon>Bacilli</taxon>
        <taxon>Bacillales</taxon>
        <taxon>Bacillaceae</taxon>
        <taxon>Pelagirhabdus</taxon>
    </lineage>
</organism>
<dbReference type="Proteomes" id="UP000242949">
    <property type="component" value="Unassembled WGS sequence"/>
</dbReference>
<evidence type="ECO:0000313" key="2">
    <source>
        <dbReference type="Proteomes" id="UP000242949"/>
    </source>
</evidence>
<protein>
    <submittedName>
        <fullName evidence="1">Uncharacterized protein</fullName>
    </submittedName>
</protein>
<feature type="non-terminal residue" evidence="1">
    <location>
        <position position="1"/>
    </location>
</feature>
<keyword evidence="2" id="KW-1185">Reference proteome</keyword>
<reference evidence="2" key="1">
    <citation type="submission" date="2016-09" db="EMBL/GenBank/DDBJ databases">
        <authorList>
            <person name="Varghese N."/>
            <person name="Submissions S."/>
        </authorList>
    </citation>
    <scope>NUCLEOTIDE SEQUENCE [LARGE SCALE GENOMIC DNA]</scope>
    <source>
        <strain evidence="2">S5</strain>
    </source>
</reference>
<sequence>FILQGNSLVFYIQTKNDVSEFFISPTSLIVQPIYEMLS</sequence>
<evidence type="ECO:0000313" key="1">
    <source>
        <dbReference type="EMBL" id="SDC66358.1"/>
    </source>
</evidence>
<accession>A0A1G6NEZ0</accession>
<name>A0A1G6NEZ0_9BACI</name>
<proteinExistence type="predicted"/>
<gene>
    <name evidence="1" type="ORF">SAMN05421734_1171</name>
</gene>
<dbReference type="EMBL" id="FMYI01000017">
    <property type="protein sequence ID" value="SDC66358.1"/>
    <property type="molecule type" value="Genomic_DNA"/>
</dbReference>
<dbReference type="AlphaFoldDB" id="A0A1G6NEZ0"/>